<feature type="non-terminal residue" evidence="1">
    <location>
        <position position="1"/>
    </location>
</feature>
<gene>
    <name evidence="1" type="primary">JMJD1C</name>
</gene>
<feature type="non-terminal residue" evidence="1">
    <location>
        <position position="75"/>
    </location>
</feature>
<accession>A0A1A8MLU7</accession>
<name>A0A1A8MLU7_9TELE</name>
<organism evidence="1">
    <name type="scientific">Nothobranchius pienaari</name>
    <dbReference type="NCBI Taxonomy" id="704102"/>
    <lineage>
        <taxon>Eukaryota</taxon>
        <taxon>Metazoa</taxon>
        <taxon>Chordata</taxon>
        <taxon>Craniata</taxon>
        <taxon>Vertebrata</taxon>
        <taxon>Euteleostomi</taxon>
        <taxon>Actinopterygii</taxon>
        <taxon>Neopterygii</taxon>
        <taxon>Teleostei</taxon>
        <taxon>Neoteleostei</taxon>
        <taxon>Acanthomorphata</taxon>
        <taxon>Ovalentaria</taxon>
        <taxon>Atherinomorphae</taxon>
        <taxon>Cyprinodontiformes</taxon>
        <taxon>Nothobranchiidae</taxon>
        <taxon>Nothobranchius</taxon>
    </lineage>
</organism>
<evidence type="ECO:0000313" key="1">
    <source>
        <dbReference type="EMBL" id="SBR57541.1"/>
    </source>
</evidence>
<dbReference type="EMBL" id="HAEF01016382">
    <property type="protein sequence ID" value="SBR57541.1"/>
    <property type="molecule type" value="Transcribed_RNA"/>
</dbReference>
<protein>
    <submittedName>
        <fullName evidence="1">Jumonji domain containing 1C</fullName>
    </submittedName>
</protein>
<reference evidence="1" key="2">
    <citation type="submission" date="2016-06" db="EMBL/GenBank/DDBJ databases">
        <title>The genome of a short-lived fish provides insights into sex chromosome evolution and the genetic control of aging.</title>
        <authorList>
            <person name="Reichwald K."/>
            <person name="Felder M."/>
            <person name="Petzold A."/>
            <person name="Koch P."/>
            <person name="Groth M."/>
            <person name="Platzer M."/>
        </authorList>
    </citation>
    <scope>NUCLEOTIDE SEQUENCE</scope>
    <source>
        <tissue evidence="1">Brain</tissue>
    </source>
</reference>
<reference evidence="1" key="1">
    <citation type="submission" date="2016-05" db="EMBL/GenBank/DDBJ databases">
        <authorList>
            <person name="Lavstsen T."/>
            <person name="Jespersen J.S."/>
        </authorList>
    </citation>
    <scope>NUCLEOTIDE SEQUENCE</scope>
    <source>
        <tissue evidence="1">Brain</tissue>
    </source>
</reference>
<sequence>QIIIKEEVELVALTQITQSPVEPVKPLLPEISQSGLLENKNLVKASTPSQTRSLIQIHGSAVIDITDDAQATVHW</sequence>
<proteinExistence type="predicted"/>
<dbReference type="AlphaFoldDB" id="A0A1A8MLU7"/>